<evidence type="ECO:0000313" key="5">
    <source>
        <dbReference type="Proteomes" id="UP000324222"/>
    </source>
</evidence>
<keyword evidence="2" id="KW-0786">Thiamine pyrophosphate</keyword>
<keyword evidence="1" id="KW-0808">Transferase</keyword>
<reference evidence="4 5" key="1">
    <citation type="submission" date="2019-05" db="EMBL/GenBank/DDBJ databases">
        <title>Another draft genome of Portunus trituberculatus and its Hox gene families provides insights of decapod evolution.</title>
        <authorList>
            <person name="Jeong J.-H."/>
            <person name="Song I."/>
            <person name="Kim S."/>
            <person name="Choi T."/>
            <person name="Kim D."/>
            <person name="Ryu S."/>
            <person name="Kim W."/>
        </authorList>
    </citation>
    <scope>NUCLEOTIDE SEQUENCE [LARGE SCALE GENOMIC DNA]</scope>
    <source>
        <tissue evidence="4">Muscle</tissue>
    </source>
</reference>
<accession>A0A5B7HLB3</accession>
<keyword evidence="5" id="KW-1185">Reference proteome</keyword>
<evidence type="ECO:0000259" key="3">
    <source>
        <dbReference type="Pfam" id="PF00456"/>
    </source>
</evidence>
<dbReference type="EMBL" id="VSRR010030410">
    <property type="protein sequence ID" value="MPC70037.1"/>
    <property type="molecule type" value="Genomic_DNA"/>
</dbReference>
<comment type="caution">
    <text evidence="4">The sequence shown here is derived from an EMBL/GenBank/DDBJ whole genome shotgun (WGS) entry which is preliminary data.</text>
</comment>
<dbReference type="GO" id="GO:0030976">
    <property type="term" value="F:thiamine pyrophosphate binding"/>
    <property type="evidence" value="ECO:0007669"/>
    <property type="project" value="TreeGrafter"/>
</dbReference>
<protein>
    <submittedName>
        <fullName evidence="4">Transketolase</fullName>
    </submittedName>
</protein>
<dbReference type="InterPro" id="IPR029061">
    <property type="entry name" value="THDP-binding"/>
</dbReference>
<dbReference type="PANTHER" id="PTHR43195:SF1">
    <property type="entry name" value="FI06132P-RELATED"/>
    <property type="match status" value="1"/>
</dbReference>
<dbReference type="Gene3D" id="3.40.50.970">
    <property type="match status" value="1"/>
</dbReference>
<feature type="domain" description="Transketolase N-terminal" evidence="3">
    <location>
        <begin position="2"/>
        <end position="128"/>
    </location>
</feature>
<dbReference type="InterPro" id="IPR005474">
    <property type="entry name" value="Transketolase_N"/>
</dbReference>
<dbReference type="InterPro" id="IPR051424">
    <property type="entry name" value="Transketolase-like"/>
</dbReference>
<evidence type="ECO:0000256" key="2">
    <source>
        <dbReference type="ARBA" id="ARBA00023052"/>
    </source>
</evidence>
<proteinExistence type="predicted"/>
<dbReference type="AlphaFoldDB" id="A0A5B7HLB3"/>
<sequence>MNLRKIDNDLEGHPTPRLNFVDVATGSLGQGLSVACGMAYVGKYYDKASYRTYCLIGDGESAEGSIWEALSFAGIKKLNNLVAIFDINRLGQSEPTAFQHEMDIYRTRLQSFGFNALVVDGHDVEALCKVSLEGGNCRRQ</sequence>
<dbReference type="Pfam" id="PF00456">
    <property type="entry name" value="Transketolase_N"/>
    <property type="match status" value="1"/>
</dbReference>
<evidence type="ECO:0000313" key="4">
    <source>
        <dbReference type="EMBL" id="MPC70037.1"/>
    </source>
</evidence>
<dbReference type="OrthoDB" id="10267175at2759"/>
<name>A0A5B7HLB3_PORTR</name>
<dbReference type="GO" id="GO:0004802">
    <property type="term" value="F:transketolase activity"/>
    <property type="evidence" value="ECO:0007669"/>
    <property type="project" value="TreeGrafter"/>
</dbReference>
<organism evidence="4 5">
    <name type="scientific">Portunus trituberculatus</name>
    <name type="common">Swimming crab</name>
    <name type="synonym">Neptunus trituberculatus</name>
    <dbReference type="NCBI Taxonomy" id="210409"/>
    <lineage>
        <taxon>Eukaryota</taxon>
        <taxon>Metazoa</taxon>
        <taxon>Ecdysozoa</taxon>
        <taxon>Arthropoda</taxon>
        <taxon>Crustacea</taxon>
        <taxon>Multicrustacea</taxon>
        <taxon>Malacostraca</taxon>
        <taxon>Eumalacostraca</taxon>
        <taxon>Eucarida</taxon>
        <taxon>Decapoda</taxon>
        <taxon>Pleocyemata</taxon>
        <taxon>Brachyura</taxon>
        <taxon>Eubrachyura</taxon>
        <taxon>Portunoidea</taxon>
        <taxon>Portunidae</taxon>
        <taxon>Portuninae</taxon>
        <taxon>Portunus</taxon>
    </lineage>
</organism>
<dbReference type="SUPFAM" id="SSF52518">
    <property type="entry name" value="Thiamin diphosphate-binding fold (THDP-binding)"/>
    <property type="match status" value="1"/>
</dbReference>
<evidence type="ECO:0000256" key="1">
    <source>
        <dbReference type="ARBA" id="ARBA00022679"/>
    </source>
</evidence>
<gene>
    <name evidence="4" type="primary">Tkt</name>
    <name evidence="4" type="ORF">E2C01_064272</name>
</gene>
<dbReference type="Proteomes" id="UP000324222">
    <property type="component" value="Unassembled WGS sequence"/>
</dbReference>
<dbReference type="PANTHER" id="PTHR43195">
    <property type="entry name" value="TRANSKETOLASE"/>
    <property type="match status" value="1"/>
</dbReference>